<dbReference type="EMBL" id="QUNR01000001">
    <property type="protein sequence ID" value="REH39916.1"/>
    <property type="molecule type" value="Genomic_DNA"/>
</dbReference>
<dbReference type="InterPro" id="IPR013022">
    <property type="entry name" value="Xyl_isomerase-like_TIM-brl"/>
</dbReference>
<dbReference type="PANTHER" id="PTHR43489">
    <property type="entry name" value="ISOMERASE"/>
    <property type="match status" value="1"/>
</dbReference>
<feature type="active site" description="Proton donor/acceptor" evidence="3">
    <location>
        <position position="143"/>
    </location>
</feature>
<gene>
    <name evidence="5" type="ORF">DFR26_0110</name>
</gene>
<dbReference type="AlphaFoldDB" id="A0A3E0H851"/>
<dbReference type="PIRSF" id="PIRSF006241">
    <property type="entry name" value="HyI"/>
    <property type="match status" value="1"/>
</dbReference>
<feature type="domain" description="Xylose isomerase-like TIM barrel" evidence="4">
    <location>
        <begin position="21"/>
        <end position="256"/>
    </location>
</feature>
<evidence type="ECO:0000256" key="1">
    <source>
        <dbReference type="ARBA" id="ARBA00023235"/>
    </source>
</evidence>
<keyword evidence="1 2" id="KW-0413">Isomerase</keyword>
<evidence type="ECO:0000256" key="3">
    <source>
        <dbReference type="PIRSR" id="PIRSR006241-50"/>
    </source>
</evidence>
<dbReference type="InterPro" id="IPR026040">
    <property type="entry name" value="HyI-like"/>
</dbReference>
<dbReference type="SUPFAM" id="SSF51658">
    <property type="entry name" value="Xylose isomerase-like"/>
    <property type="match status" value="1"/>
</dbReference>
<dbReference type="InterPro" id="IPR050417">
    <property type="entry name" value="Sugar_Epim/Isomerase"/>
</dbReference>
<dbReference type="OrthoDB" id="9786584at2"/>
<dbReference type="PANTHER" id="PTHR43489:SF6">
    <property type="entry name" value="HYDROXYPYRUVATE ISOMERASE-RELATED"/>
    <property type="match status" value="1"/>
</dbReference>
<dbReference type="Proteomes" id="UP000256774">
    <property type="component" value="Unassembled WGS sequence"/>
</dbReference>
<accession>A0A3E0H851</accession>
<dbReference type="GO" id="GO:0008903">
    <property type="term" value="F:hydroxypyruvate isomerase activity"/>
    <property type="evidence" value="ECO:0007669"/>
    <property type="project" value="TreeGrafter"/>
</dbReference>
<sequence>MLKFSANLSMLFTELPLQARFAAAHAAGFRGVEVQFPYELSVETLAAELQRHDLEMTVINVPVGDLTNGGNGLAGIPGREQDFRRAVLDTLPYADGLGVRCVNILAGRQPPDADLVQCLHTLAANARYAAEAFQSIGVTTTLEAINTFDMPGFLVSNIAQMQEIIEAADHPTLKMQFDLYHLARMGDDVILGLMENAANIAHIQFADAPGRGAPGTGKLPLKGLFDVIEMLPYSGWTGAEYRPDDAGTEASLDWFAPYR</sequence>
<reference evidence="5 6" key="1">
    <citation type="submission" date="2018-08" db="EMBL/GenBank/DDBJ databases">
        <title>Genomic Encyclopedia of Type Strains, Phase IV (KMG-IV): sequencing the most valuable type-strain genomes for metagenomic binning, comparative biology and taxonomic classification.</title>
        <authorList>
            <person name="Goeker M."/>
        </authorList>
    </citation>
    <scope>NUCLEOTIDE SEQUENCE [LARGE SCALE GENOMIC DNA]</scope>
    <source>
        <strain evidence="5 6">DSM 26022</strain>
    </source>
</reference>
<organism evidence="5 6">
    <name type="scientific">Paraperlucidibaca baekdonensis</name>
    <dbReference type="NCBI Taxonomy" id="748120"/>
    <lineage>
        <taxon>Bacteria</taxon>
        <taxon>Pseudomonadati</taxon>
        <taxon>Pseudomonadota</taxon>
        <taxon>Gammaproteobacteria</taxon>
        <taxon>Moraxellales</taxon>
        <taxon>Moraxellaceae</taxon>
        <taxon>Paraperlucidibaca</taxon>
    </lineage>
</organism>
<dbReference type="InterPro" id="IPR036237">
    <property type="entry name" value="Xyl_isomerase-like_sf"/>
</dbReference>
<protein>
    <submittedName>
        <fullName evidence="5">Hydroxypyruvate isomerase</fullName>
    </submittedName>
</protein>
<comment type="caution">
    <text evidence="5">The sequence shown here is derived from an EMBL/GenBank/DDBJ whole genome shotgun (WGS) entry which is preliminary data.</text>
</comment>
<evidence type="ECO:0000256" key="2">
    <source>
        <dbReference type="PIRNR" id="PIRNR006241"/>
    </source>
</evidence>
<keyword evidence="6" id="KW-1185">Reference proteome</keyword>
<evidence type="ECO:0000313" key="5">
    <source>
        <dbReference type="EMBL" id="REH39916.1"/>
    </source>
</evidence>
<keyword evidence="5" id="KW-0670">Pyruvate</keyword>
<evidence type="ECO:0000313" key="6">
    <source>
        <dbReference type="Proteomes" id="UP000256774"/>
    </source>
</evidence>
<feature type="active site" description="Proton donor/acceptor" evidence="3">
    <location>
        <position position="240"/>
    </location>
</feature>
<name>A0A3E0H851_9GAMM</name>
<dbReference type="GO" id="GO:0046487">
    <property type="term" value="P:glyoxylate metabolic process"/>
    <property type="evidence" value="ECO:0007669"/>
    <property type="project" value="TreeGrafter"/>
</dbReference>
<evidence type="ECO:0000259" key="4">
    <source>
        <dbReference type="Pfam" id="PF01261"/>
    </source>
</evidence>
<proteinExistence type="inferred from homology"/>
<dbReference type="Pfam" id="PF01261">
    <property type="entry name" value="AP_endonuc_2"/>
    <property type="match status" value="1"/>
</dbReference>
<dbReference type="RefSeq" id="WP_116207002.1">
    <property type="nucleotide sequence ID" value="NZ_QUNR01000001.1"/>
</dbReference>
<comment type="similarity">
    <text evidence="2">Belongs to the hyi family.</text>
</comment>
<dbReference type="Gene3D" id="3.20.20.150">
    <property type="entry name" value="Divalent-metal-dependent TIM barrel enzymes"/>
    <property type="match status" value="1"/>
</dbReference>